<dbReference type="OrthoDB" id="1493816at2"/>
<reference evidence="1 2" key="1">
    <citation type="submission" date="2016-11" db="EMBL/GenBank/DDBJ databases">
        <title>Study of marine rhodopsin-containing bacteria.</title>
        <authorList>
            <person name="Yoshizawa S."/>
            <person name="Kumagai Y."/>
            <person name="Kogure K."/>
        </authorList>
    </citation>
    <scope>NUCLEOTIDE SEQUENCE [LARGE SCALE GENOMIC DNA]</scope>
    <source>
        <strain evidence="1 2">SG-29</strain>
    </source>
</reference>
<proteinExistence type="predicted"/>
<protein>
    <submittedName>
        <fullName evidence="1">Uncharacterized protein</fullName>
    </submittedName>
</protein>
<dbReference type="EMBL" id="MQWB01000001">
    <property type="protein sequence ID" value="OZC02621.1"/>
    <property type="molecule type" value="Genomic_DNA"/>
</dbReference>
<name>A0A259TY37_9BACT</name>
<dbReference type="InParanoid" id="A0A259TY37"/>
<keyword evidence="2" id="KW-1185">Reference proteome</keyword>
<dbReference type="Proteomes" id="UP000216446">
    <property type="component" value="Unassembled WGS sequence"/>
</dbReference>
<comment type="caution">
    <text evidence="1">The sequence shown here is derived from an EMBL/GenBank/DDBJ whole genome shotgun (WGS) entry which is preliminary data.</text>
</comment>
<sequence>MFPVLRPILNKGGAGNYISREESVDRLVPVVADQLGLLRDYDYVAKRLDAPAVRQRFEEVVLPNVRTELNKLYETIFSLGGSAPTGADMDWSASGLDGNDTDSLKTLLERDRAFGDRLRDEVEAVHHQERTRAILGHNADKSNDRLNMLRALLADLG</sequence>
<dbReference type="AlphaFoldDB" id="A0A259TY37"/>
<accession>A0A259TY37</accession>
<organism evidence="1 2">
    <name type="scientific">Rubricoccus marinus</name>
    <dbReference type="NCBI Taxonomy" id="716817"/>
    <lineage>
        <taxon>Bacteria</taxon>
        <taxon>Pseudomonadati</taxon>
        <taxon>Rhodothermota</taxon>
        <taxon>Rhodothermia</taxon>
        <taxon>Rhodothermales</taxon>
        <taxon>Rubricoccaceae</taxon>
        <taxon>Rubricoccus</taxon>
    </lineage>
</organism>
<dbReference type="RefSeq" id="WP_094547070.1">
    <property type="nucleotide sequence ID" value="NZ_MQWB01000001.1"/>
</dbReference>
<evidence type="ECO:0000313" key="2">
    <source>
        <dbReference type="Proteomes" id="UP000216446"/>
    </source>
</evidence>
<evidence type="ECO:0000313" key="1">
    <source>
        <dbReference type="EMBL" id="OZC02621.1"/>
    </source>
</evidence>
<gene>
    <name evidence="1" type="ORF">BSZ36_06310</name>
</gene>